<dbReference type="EMBL" id="PHNJ01000001">
    <property type="protein sequence ID" value="TYL40527.1"/>
    <property type="molecule type" value="Genomic_DNA"/>
</dbReference>
<dbReference type="AlphaFoldDB" id="A0A8J8Q7W3"/>
<reference evidence="2" key="1">
    <citation type="submission" date="2017-11" db="EMBL/GenBank/DDBJ databases">
        <authorList>
            <person name="Kajale S.C."/>
            <person name="Sharma A."/>
        </authorList>
    </citation>
    <scope>NUCLEOTIDE SEQUENCE</scope>
    <source>
        <strain evidence="2">LS1_42</strain>
    </source>
</reference>
<feature type="compositionally biased region" description="Basic and acidic residues" evidence="1">
    <location>
        <begin position="69"/>
        <end position="81"/>
    </location>
</feature>
<comment type="caution">
    <text evidence="2">The sequence shown here is derived from an EMBL/GenBank/DDBJ whole genome shotgun (WGS) entry which is preliminary data.</text>
</comment>
<evidence type="ECO:0000256" key="1">
    <source>
        <dbReference type="SAM" id="MobiDB-lite"/>
    </source>
</evidence>
<feature type="compositionally biased region" description="Basic and acidic residues" evidence="1">
    <location>
        <begin position="155"/>
        <end position="164"/>
    </location>
</feature>
<feature type="region of interest" description="Disordered" evidence="1">
    <location>
        <begin position="47"/>
        <end position="170"/>
    </location>
</feature>
<gene>
    <name evidence="2" type="ORF">CV102_02870</name>
</gene>
<accession>A0A8J8Q7W3</accession>
<feature type="compositionally biased region" description="Acidic residues" evidence="1">
    <location>
        <begin position="50"/>
        <end position="67"/>
    </location>
</feature>
<organism evidence="2 3">
    <name type="scientific">Natronococcus pandeyae</name>
    <dbReference type="NCBI Taxonomy" id="2055836"/>
    <lineage>
        <taxon>Archaea</taxon>
        <taxon>Methanobacteriati</taxon>
        <taxon>Methanobacteriota</taxon>
        <taxon>Stenosarchaea group</taxon>
        <taxon>Halobacteria</taxon>
        <taxon>Halobacteriales</taxon>
        <taxon>Natrialbaceae</taxon>
        <taxon>Natronococcus</taxon>
    </lineage>
</organism>
<evidence type="ECO:0000313" key="2">
    <source>
        <dbReference type="EMBL" id="TYL40527.1"/>
    </source>
</evidence>
<keyword evidence="3" id="KW-1185">Reference proteome</keyword>
<evidence type="ECO:0000313" key="3">
    <source>
        <dbReference type="Proteomes" id="UP000766904"/>
    </source>
</evidence>
<proteinExistence type="predicted"/>
<dbReference type="OrthoDB" id="229248at2157"/>
<sequence length="170" mass="18519">MFTDDEIGKHVETASGETIGVVVSVDGATAYVDRDPSAMDAINALFGRETDEEGTVPIDEEDVETVTDDAIRLEKNRSSRDEDAEGGTDPVFERNEETVDEDVNAESRRIGSDAGDAAETADEEGRSGEAMEPSTEEMDESGAERHDETEDMPPEGERTVTDERGENEDR</sequence>
<protein>
    <submittedName>
        <fullName evidence="2">Uncharacterized protein</fullName>
    </submittedName>
</protein>
<name>A0A8J8Q7W3_9EURY</name>
<dbReference type="RefSeq" id="WP_148856320.1">
    <property type="nucleotide sequence ID" value="NZ_PHNJ01000001.1"/>
</dbReference>
<dbReference type="Proteomes" id="UP000766904">
    <property type="component" value="Unassembled WGS sequence"/>
</dbReference>